<proteinExistence type="predicted"/>
<evidence type="ECO:0000256" key="1">
    <source>
        <dbReference type="SAM" id="SignalP"/>
    </source>
</evidence>
<keyword evidence="3" id="KW-1185">Reference proteome</keyword>
<feature type="chain" id="PRO_5046773832" evidence="1">
    <location>
        <begin position="30"/>
        <end position="186"/>
    </location>
</feature>
<protein>
    <submittedName>
        <fullName evidence="2">Uncharacterized protein</fullName>
    </submittedName>
</protein>
<dbReference type="PROSITE" id="PS51318">
    <property type="entry name" value="TAT"/>
    <property type="match status" value="1"/>
</dbReference>
<evidence type="ECO:0000313" key="2">
    <source>
        <dbReference type="EMBL" id="GAA0485143.1"/>
    </source>
</evidence>
<dbReference type="Pfam" id="PF03752">
    <property type="entry name" value="ALF"/>
    <property type="match status" value="3"/>
</dbReference>
<dbReference type="InterPro" id="IPR006311">
    <property type="entry name" value="TAT_signal"/>
</dbReference>
<sequence length="186" mass="19642">MSYMKLSRVSLLVAAAIAPAVLLSTPALAAGAAQAPVAASVSATEGNTSDSDNQVAIVQLVSKYPGTAMKEAAKAALKGTPEDRVRFLETGQFVARDSDNRVAVVQAVSQYPGRGMQEAAKAALNGTPEDRVRFLESGQFVARDQDNRVAIVQLLSKNDSPEFKAAAKKALNGTAEDRVRFLAEHK</sequence>
<dbReference type="Proteomes" id="UP001499895">
    <property type="component" value="Unassembled WGS sequence"/>
</dbReference>
<name>A0ABP3KQL3_9ACTN</name>
<comment type="caution">
    <text evidence="2">The sequence shown here is derived from an EMBL/GenBank/DDBJ whole genome shotgun (WGS) entry which is preliminary data.</text>
</comment>
<keyword evidence="1" id="KW-0732">Signal</keyword>
<reference evidence="3" key="1">
    <citation type="journal article" date="2019" name="Int. J. Syst. Evol. Microbiol.">
        <title>The Global Catalogue of Microorganisms (GCM) 10K type strain sequencing project: providing services to taxonomists for standard genome sequencing and annotation.</title>
        <authorList>
            <consortium name="The Broad Institute Genomics Platform"/>
            <consortium name="The Broad Institute Genome Sequencing Center for Infectious Disease"/>
            <person name="Wu L."/>
            <person name="Ma J."/>
        </authorList>
    </citation>
    <scope>NUCLEOTIDE SEQUENCE [LARGE SCALE GENOMIC DNA]</scope>
    <source>
        <strain evidence="3">JCM 10649</strain>
    </source>
</reference>
<accession>A0ABP3KQL3</accession>
<dbReference type="EMBL" id="BAAAHB010000086">
    <property type="protein sequence ID" value="GAA0485143.1"/>
    <property type="molecule type" value="Genomic_DNA"/>
</dbReference>
<gene>
    <name evidence="2" type="ORF">GCM10009544_53430</name>
</gene>
<organism evidence="2 3">
    <name type="scientific">Streptomyces stramineus</name>
    <dbReference type="NCBI Taxonomy" id="173861"/>
    <lineage>
        <taxon>Bacteria</taxon>
        <taxon>Bacillati</taxon>
        <taxon>Actinomycetota</taxon>
        <taxon>Actinomycetes</taxon>
        <taxon>Kitasatosporales</taxon>
        <taxon>Streptomycetaceae</taxon>
        <taxon>Streptomyces</taxon>
    </lineage>
</organism>
<feature type="signal peptide" evidence="1">
    <location>
        <begin position="1"/>
        <end position="29"/>
    </location>
</feature>
<evidence type="ECO:0000313" key="3">
    <source>
        <dbReference type="Proteomes" id="UP001499895"/>
    </source>
</evidence>
<dbReference type="InterPro" id="IPR005506">
    <property type="entry name" value="DUF312_ALF"/>
</dbReference>